<sequence>EGRANSYVCLTYNALCLARQGVAQVKFTSLRGLPAGGSKARELWKPKGFRYDVDVKFLPVAI</sequence>
<reference evidence="2" key="1">
    <citation type="submission" date="2017-09" db="EMBL/GenBank/DDBJ databases">
        <title>Depth-based differentiation of microbial function through sediment-hosted aquifers and enrichment of novel symbionts in the deep terrestrial subsurface.</title>
        <authorList>
            <person name="Probst A.J."/>
            <person name="Ladd B."/>
            <person name="Jarett J.K."/>
            <person name="Geller-Mcgrath D.E."/>
            <person name="Sieber C.M.K."/>
            <person name="Emerson J.B."/>
            <person name="Anantharaman K."/>
            <person name="Thomas B.C."/>
            <person name="Malmstrom R."/>
            <person name="Stieglmeier M."/>
            <person name="Klingl A."/>
            <person name="Woyke T."/>
            <person name="Ryan C.M."/>
            <person name="Banfield J.F."/>
        </authorList>
    </citation>
    <scope>NUCLEOTIDE SEQUENCE [LARGE SCALE GENOMIC DNA]</scope>
</reference>
<proteinExistence type="predicted"/>
<gene>
    <name evidence="1" type="ORF">COY34_01460</name>
</gene>
<protein>
    <submittedName>
        <fullName evidence="1">Uncharacterized protein</fullName>
    </submittedName>
</protein>
<name>A0A2M7TCQ9_UNCKA</name>
<accession>A0A2M7TCQ9</accession>
<dbReference type="EMBL" id="PFNJ01000039">
    <property type="protein sequence ID" value="PIZ43152.1"/>
    <property type="molecule type" value="Genomic_DNA"/>
</dbReference>
<dbReference type="AlphaFoldDB" id="A0A2M7TCQ9"/>
<dbReference type="Proteomes" id="UP000230970">
    <property type="component" value="Unassembled WGS sequence"/>
</dbReference>
<feature type="non-terminal residue" evidence="1">
    <location>
        <position position="1"/>
    </location>
</feature>
<comment type="caution">
    <text evidence="1">The sequence shown here is derived from an EMBL/GenBank/DDBJ whole genome shotgun (WGS) entry which is preliminary data.</text>
</comment>
<evidence type="ECO:0000313" key="2">
    <source>
        <dbReference type="Proteomes" id="UP000230970"/>
    </source>
</evidence>
<evidence type="ECO:0000313" key="1">
    <source>
        <dbReference type="EMBL" id="PIZ43152.1"/>
    </source>
</evidence>
<organism evidence="1 2">
    <name type="scientific">candidate division WWE3 bacterium CG_4_10_14_0_2_um_filter_42_8</name>
    <dbReference type="NCBI Taxonomy" id="1975074"/>
    <lineage>
        <taxon>Bacteria</taxon>
        <taxon>Katanobacteria</taxon>
    </lineage>
</organism>